<evidence type="ECO:0000313" key="5">
    <source>
        <dbReference type="EMBL" id="CAA6128330.1"/>
    </source>
</evidence>
<name>A0A0Z0TXQ9_STAAU</name>
<dbReference type="EMBL" id="CACTWD010000024">
    <property type="protein sequence ID" value="CAA4707345.1"/>
    <property type="molecule type" value="Genomic_DNA"/>
</dbReference>
<proteinExistence type="predicted"/>
<dbReference type="Proteomes" id="UP000293434">
    <property type="component" value="Unassembled WGS sequence"/>
</dbReference>
<evidence type="ECO:0000313" key="2">
    <source>
        <dbReference type="EMBL" id="CAA4168452.1"/>
    </source>
</evidence>
<comment type="caution">
    <text evidence="6">The sequence shown here is derived from an EMBL/GenBank/DDBJ whole genome shotgun (WGS) entry which is preliminary data.</text>
</comment>
<gene>
    <name evidence="9" type="ORF">EIG94_02090</name>
    <name evidence="2" type="ORF">SAMEA1029528_02744</name>
    <name evidence="3" type="ORF">SAMEA2078260_02657</name>
    <name evidence="5" type="ORF">SAMEA2078588_02667</name>
    <name evidence="6" type="ORF">SAMEA2080344_02677</name>
    <name evidence="4" type="ORF">SAMEA2081063_02722</name>
    <name evidence="7" type="ORF">SAMEA4008575_02804</name>
    <name evidence="8" type="ORF">SAMEA70146418_02832</name>
</gene>
<keyword evidence="1" id="KW-1133">Transmembrane helix</keyword>
<dbReference type="Proteomes" id="UP000459586">
    <property type="component" value="Unassembled WGS sequence"/>
</dbReference>
<evidence type="ECO:0000313" key="4">
    <source>
        <dbReference type="EMBL" id="CAA4707345.1"/>
    </source>
</evidence>
<evidence type="ECO:0000313" key="16">
    <source>
        <dbReference type="Proteomes" id="UP000505390"/>
    </source>
</evidence>
<dbReference type="Proteomes" id="UP000443506">
    <property type="component" value="Unassembled WGS sequence"/>
</dbReference>
<dbReference type="EMBL" id="CACTQT010000023">
    <property type="protein sequence ID" value="CAA4399067.1"/>
    <property type="molecule type" value="Genomic_DNA"/>
</dbReference>
<dbReference type="EMBL" id="CACTPI010000021">
    <property type="protein sequence ID" value="CAA4168452.1"/>
    <property type="molecule type" value="Genomic_DNA"/>
</dbReference>
<dbReference type="Proteomes" id="UP000443708">
    <property type="component" value="Unassembled WGS sequence"/>
</dbReference>
<dbReference type="Proteomes" id="UP000507112">
    <property type="component" value="Unassembled WGS sequence"/>
</dbReference>
<evidence type="ECO:0000313" key="14">
    <source>
        <dbReference type="Proteomes" id="UP000459586"/>
    </source>
</evidence>
<evidence type="ECO:0000256" key="1">
    <source>
        <dbReference type="SAM" id="Phobius"/>
    </source>
</evidence>
<dbReference type="Proteomes" id="UP000442696">
    <property type="component" value="Unassembled WGS sequence"/>
</dbReference>
<dbReference type="Proteomes" id="UP000459702">
    <property type="component" value="Unassembled WGS sequence"/>
</dbReference>
<dbReference type="EMBL" id="RQTC01000020">
    <property type="protein sequence ID" value="RZH95582.1"/>
    <property type="molecule type" value="Genomic_DNA"/>
</dbReference>
<dbReference type="RefSeq" id="WP_000755772.1">
    <property type="nucleotide sequence ID" value="NZ_AP025249.1"/>
</dbReference>
<feature type="transmembrane region" description="Helical" evidence="1">
    <location>
        <begin position="21"/>
        <end position="42"/>
    </location>
</feature>
<dbReference type="AlphaFoldDB" id="A0A0Z0TXQ9"/>
<evidence type="ECO:0000313" key="7">
    <source>
        <dbReference type="EMBL" id="CAC5811581.1"/>
    </source>
</evidence>
<evidence type="ECO:0000313" key="6">
    <source>
        <dbReference type="EMBL" id="CAA6391834.1"/>
    </source>
</evidence>
<evidence type="ECO:0000313" key="8">
    <source>
        <dbReference type="EMBL" id="CAC8238635.1"/>
    </source>
</evidence>
<evidence type="ECO:0000313" key="12">
    <source>
        <dbReference type="Proteomes" id="UP000443506"/>
    </source>
</evidence>
<accession>A0A0Z0TXQ9</accession>
<keyword evidence="1" id="KW-0812">Transmembrane</keyword>
<evidence type="ECO:0000313" key="9">
    <source>
        <dbReference type="EMBL" id="RZH95582.1"/>
    </source>
</evidence>
<dbReference type="Proteomes" id="UP000505390">
    <property type="component" value="Unassembled WGS sequence"/>
</dbReference>
<reference evidence="11 12" key="2">
    <citation type="submission" date="2019-12" db="EMBL/GenBank/DDBJ databases">
        <authorList>
            <consortium name="Pathogen Informatics"/>
        </authorList>
    </citation>
    <scope>NUCLEOTIDE SEQUENCE [LARGE SCALE GENOMIC DNA]</scope>
    <source>
        <strain evidence="8 17">MOS105</strain>
        <strain evidence="2 13">S040_N01_C01</strain>
        <strain evidence="7 16">SG160</strain>
        <strain evidence="5 15">T012_N10_C04</strain>
        <strain evidence="3 11">T012_N16_C08</strain>
        <strain evidence="4 12">T065_N03_C06</strain>
        <strain evidence="6 14">T197_A02_C01</strain>
    </source>
</reference>
<keyword evidence="1" id="KW-0472">Membrane</keyword>
<evidence type="ECO:0000313" key="15">
    <source>
        <dbReference type="Proteomes" id="UP000459702"/>
    </source>
</evidence>
<evidence type="ECO:0000313" key="10">
    <source>
        <dbReference type="Proteomes" id="UP000293434"/>
    </source>
</evidence>
<dbReference type="EMBL" id="CAIIGD010000018">
    <property type="protein sequence ID" value="CAC8238635.1"/>
    <property type="molecule type" value="Genomic_DNA"/>
</dbReference>
<organism evidence="6 14">
    <name type="scientific">Staphylococcus aureus</name>
    <dbReference type="NCBI Taxonomy" id="1280"/>
    <lineage>
        <taxon>Bacteria</taxon>
        <taxon>Bacillati</taxon>
        <taxon>Bacillota</taxon>
        <taxon>Bacilli</taxon>
        <taxon>Bacillales</taxon>
        <taxon>Staphylococcaceae</taxon>
        <taxon>Staphylococcus</taxon>
    </lineage>
</organism>
<reference evidence="9 10" key="1">
    <citation type="submission" date="2018-11" db="EMBL/GenBank/DDBJ databases">
        <title>Genomic profiling of Staphylococcus species from a Poultry farm system in KwaZulu-Natal, South Africa.</title>
        <authorList>
            <person name="Amoako D.G."/>
            <person name="Somboro A.M."/>
            <person name="Abia A.L.K."/>
            <person name="Bester L.A."/>
            <person name="Essack S.Y."/>
        </authorList>
    </citation>
    <scope>NUCLEOTIDE SEQUENCE [LARGE SCALE GENOMIC DNA]</scope>
    <source>
        <strain evidence="9 10">SA9</strain>
    </source>
</reference>
<dbReference type="EMBL" id="CAIGXB010000017">
    <property type="protein sequence ID" value="CAC5811581.1"/>
    <property type="molecule type" value="Genomic_DNA"/>
</dbReference>
<feature type="transmembrane region" description="Helical" evidence="1">
    <location>
        <begin position="48"/>
        <end position="68"/>
    </location>
</feature>
<evidence type="ECO:0000313" key="11">
    <source>
        <dbReference type="Proteomes" id="UP000442696"/>
    </source>
</evidence>
<evidence type="ECO:0000313" key="3">
    <source>
        <dbReference type="EMBL" id="CAA4399067.1"/>
    </source>
</evidence>
<evidence type="ECO:0000313" key="13">
    <source>
        <dbReference type="Proteomes" id="UP000443708"/>
    </source>
</evidence>
<dbReference type="EMBL" id="CACURZ010000022">
    <property type="protein sequence ID" value="CAA6391834.1"/>
    <property type="molecule type" value="Genomic_DNA"/>
</dbReference>
<evidence type="ECO:0000313" key="17">
    <source>
        <dbReference type="Proteomes" id="UP000507112"/>
    </source>
</evidence>
<dbReference type="EMBL" id="CACUNS010000024">
    <property type="protein sequence ID" value="CAA6128330.1"/>
    <property type="molecule type" value="Genomic_DNA"/>
</dbReference>
<protein>
    <submittedName>
        <fullName evidence="6">Phage protein</fullName>
    </submittedName>
</protein>
<sequence length="89" mass="10422">MKKVIKFISKIMNEESLFYKFSLFIVIAGVLVLSVMALDNIIDLIRFLFNYEHLVMVSPIVALAIMFYSQAKYPLDKTIKYSDYAKKRM</sequence>